<gene>
    <name evidence="2" type="ORF">FCH28_24365</name>
</gene>
<dbReference type="RefSeq" id="WP_136742266.1">
    <property type="nucleotide sequence ID" value="NZ_SUMB01000009.1"/>
</dbReference>
<keyword evidence="1" id="KW-0732">Signal</keyword>
<evidence type="ECO:0008006" key="4">
    <source>
        <dbReference type="Google" id="ProtNLM"/>
    </source>
</evidence>
<accession>A0A4U0N7D0</accession>
<evidence type="ECO:0000256" key="1">
    <source>
        <dbReference type="SAM" id="SignalP"/>
    </source>
</evidence>
<keyword evidence="3" id="KW-1185">Reference proteome</keyword>
<protein>
    <recommendedName>
        <fullName evidence="4">Secreted protein</fullName>
    </recommendedName>
</protein>
<dbReference type="Proteomes" id="UP000308697">
    <property type="component" value="Unassembled WGS sequence"/>
</dbReference>
<name>A0A4U0N7D0_9ACTN</name>
<sequence length="137" mass="14312">MRKRIAALAATSATICALAATTTASAQETRATETSGVQQMNRYSGGDQQAISGCVYRGSLSGAGGSADWYLCDGVHAIGEVKDDKADGRCPFVMFRLSNSEVRTSNWAGPKGDTSPIDVWAAPGTSIIDAWMSNIAC</sequence>
<comment type="caution">
    <text evidence="2">The sequence shown here is derived from an EMBL/GenBank/DDBJ whole genome shotgun (WGS) entry which is preliminary data.</text>
</comment>
<feature type="signal peptide" evidence="1">
    <location>
        <begin position="1"/>
        <end position="26"/>
    </location>
</feature>
<feature type="chain" id="PRO_5020731961" description="Secreted protein" evidence="1">
    <location>
        <begin position="27"/>
        <end position="137"/>
    </location>
</feature>
<evidence type="ECO:0000313" key="3">
    <source>
        <dbReference type="Proteomes" id="UP000308697"/>
    </source>
</evidence>
<evidence type="ECO:0000313" key="2">
    <source>
        <dbReference type="EMBL" id="TJZ49453.1"/>
    </source>
</evidence>
<proteinExistence type="predicted"/>
<organism evidence="2 3">
    <name type="scientific">Streptomyces piniterrae</name>
    <dbReference type="NCBI Taxonomy" id="2571125"/>
    <lineage>
        <taxon>Bacteria</taxon>
        <taxon>Bacillati</taxon>
        <taxon>Actinomycetota</taxon>
        <taxon>Actinomycetes</taxon>
        <taxon>Kitasatosporales</taxon>
        <taxon>Streptomycetaceae</taxon>
        <taxon>Streptomyces</taxon>
    </lineage>
</organism>
<reference evidence="2 3" key="1">
    <citation type="submission" date="2019-04" db="EMBL/GenBank/DDBJ databases">
        <title>Streptomyces piniterrae sp. nov., a heliquinomycin-producing actinomycete isolated from rhizosphere soil of Pinus yunnanensis.</title>
        <authorList>
            <person name="Zhuang X."/>
            <person name="Zhao J."/>
        </authorList>
    </citation>
    <scope>NUCLEOTIDE SEQUENCE [LARGE SCALE GENOMIC DNA]</scope>
    <source>
        <strain evidence="3">jys28</strain>
    </source>
</reference>
<dbReference type="EMBL" id="SUMB01000009">
    <property type="protein sequence ID" value="TJZ49453.1"/>
    <property type="molecule type" value="Genomic_DNA"/>
</dbReference>
<dbReference type="OrthoDB" id="4275621at2"/>
<dbReference type="AlphaFoldDB" id="A0A4U0N7D0"/>